<dbReference type="GO" id="GO:0022857">
    <property type="term" value="F:transmembrane transporter activity"/>
    <property type="evidence" value="ECO:0007669"/>
    <property type="project" value="InterPro"/>
</dbReference>
<evidence type="ECO:0000256" key="4">
    <source>
        <dbReference type="ARBA" id="ARBA00022989"/>
    </source>
</evidence>
<protein>
    <submittedName>
        <fullName evidence="6">Uncharacterized protein</fullName>
    </submittedName>
</protein>
<evidence type="ECO:0000313" key="6">
    <source>
        <dbReference type="EMBL" id="CAD7236754.1"/>
    </source>
</evidence>
<reference evidence="6" key="1">
    <citation type="submission" date="2020-11" db="EMBL/GenBank/DDBJ databases">
        <authorList>
            <person name="Tran Van P."/>
        </authorList>
    </citation>
    <scope>NUCLEOTIDE SEQUENCE</scope>
</reference>
<evidence type="ECO:0000256" key="1">
    <source>
        <dbReference type="ARBA" id="ARBA00004651"/>
    </source>
</evidence>
<comment type="subcellular location">
    <subcellularLocation>
        <location evidence="1">Cell membrane</location>
        <topology evidence="1">Multi-pass membrane protein</topology>
    </subcellularLocation>
</comment>
<keyword evidence="4" id="KW-1133">Transmembrane helix</keyword>
<dbReference type="Pfam" id="PF02653">
    <property type="entry name" value="BPD_transp_2"/>
    <property type="match status" value="1"/>
</dbReference>
<evidence type="ECO:0000256" key="5">
    <source>
        <dbReference type="ARBA" id="ARBA00023136"/>
    </source>
</evidence>
<evidence type="ECO:0000256" key="2">
    <source>
        <dbReference type="ARBA" id="ARBA00022475"/>
    </source>
</evidence>
<accession>A0A7R8WYL7</accession>
<dbReference type="AlphaFoldDB" id="A0A7R8WYL7"/>
<gene>
    <name evidence="6" type="ORF">CTOB1V02_LOCUS14569</name>
</gene>
<keyword evidence="3" id="KW-0812">Transmembrane</keyword>
<keyword evidence="5" id="KW-0472">Membrane</keyword>
<dbReference type="PANTHER" id="PTHR43370">
    <property type="entry name" value="SUGAR ABC TRANSPORTER INTEGRAL MEMBRANE PROTEIN-RELATED"/>
    <property type="match status" value="1"/>
</dbReference>
<dbReference type="GO" id="GO:0005886">
    <property type="term" value="C:plasma membrane"/>
    <property type="evidence" value="ECO:0007669"/>
    <property type="project" value="UniProtKB-SubCell"/>
</dbReference>
<organism evidence="6">
    <name type="scientific">Cyprideis torosa</name>
    <dbReference type="NCBI Taxonomy" id="163714"/>
    <lineage>
        <taxon>Eukaryota</taxon>
        <taxon>Metazoa</taxon>
        <taxon>Ecdysozoa</taxon>
        <taxon>Arthropoda</taxon>
        <taxon>Crustacea</taxon>
        <taxon>Oligostraca</taxon>
        <taxon>Ostracoda</taxon>
        <taxon>Podocopa</taxon>
        <taxon>Podocopida</taxon>
        <taxon>Cytherocopina</taxon>
        <taxon>Cytheroidea</taxon>
        <taxon>Cytherideidae</taxon>
        <taxon>Cyprideis</taxon>
    </lineage>
</organism>
<sequence length="356" mass="37587">MQPSIMAGYGYTAIVVAWLASLNPLYIAIASILLAGLRVGVEHLQLDLQVPAAFGDILEGLILLTSGTPILYATLGEILCEKAGVLNLGVEGIMIVGAFTGFMVAHTTGNPLVAVAAAGFAGLLFSSLHGLVCLIFLGNQVVSGLALTLLGTGLANYLGTSFVGLSAPGFSPFPIPYLAAIPYLGPIFFNQDLLVYLTYILPPLIWFSLHLTKTGLALRAVGENPEAALAAGLHVLRYRWLGILGGGFFMGIGGAYLSLAYTHLWTNNMTAGRGWIAVALVIFAFWRPGRAVFGAYLFGGIMSLQMRMQATGTQIPSSLLLMLPYILTILVLILSSLKKGYSDAPAALGVNMPPRN</sequence>
<keyword evidence="2" id="KW-1003">Cell membrane</keyword>
<dbReference type="EMBL" id="OB681634">
    <property type="protein sequence ID" value="CAD7236754.1"/>
    <property type="molecule type" value="Genomic_DNA"/>
</dbReference>
<dbReference type="PANTHER" id="PTHR43370:SF2">
    <property type="entry name" value="ABC TRANSPORTER PERMEASE PROTEIN"/>
    <property type="match status" value="1"/>
</dbReference>
<evidence type="ECO:0000256" key="3">
    <source>
        <dbReference type="ARBA" id="ARBA00022692"/>
    </source>
</evidence>
<dbReference type="InterPro" id="IPR001851">
    <property type="entry name" value="ABC_transp_permease"/>
</dbReference>
<proteinExistence type="predicted"/>
<name>A0A7R8WYL7_9CRUS</name>
<dbReference type="CDD" id="cd06580">
    <property type="entry name" value="TM_PBP1_transp_TpRbsC_like"/>
    <property type="match status" value="1"/>
</dbReference>
<dbReference type="OrthoDB" id="10437380at2759"/>